<sequence>MLVLSAFIYLVLTVASGNAGASCSLNNGMTDEARQMFVDKHNEYRSLVAKGLAVNPIGGFAPKAARMLKVSYDCQVEENMMAWAKRCKFEHSSYAERNNWGQNLYMTGWLNMNKTKAAAASVDAWFSELKSHGVPQENILTMDVFNSGVGHYTQVVWESSNKIGCAVEWCPGMTFVGCEYNPTGNWLGSQIYQKGEPCKTNDDCKCAGCTCSVEEALYMNTMAFQSVDAWFSELKSHGVPQENILTMDVFNSGVGHYTQVVWESSNKIGCAVEWCPGMTFVGCEYNPTGNWLGSQIYQKGEPCKTNDDCKCAGCTCSVEEALCIAP</sequence>
<organism evidence="3 4">
    <name type="scientific">Teladorsagia circumcincta</name>
    <name type="common">Brown stomach worm</name>
    <name type="synonym">Ostertagia circumcincta</name>
    <dbReference type="NCBI Taxonomy" id="45464"/>
    <lineage>
        <taxon>Eukaryota</taxon>
        <taxon>Metazoa</taxon>
        <taxon>Ecdysozoa</taxon>
        <taxon>Nematoda</taxon>
        <taxon>Chromadorea</taxon>
        <taxon>Rhabditida</taxon>
        <taxon>Rhabditina</taxon>
        <taxon>Rhabditomorpha</taxon>
        <taxon>Strongyloidea</taxon>
        <taxon>Trichostrongylidae</taxon>
        <taxon>Teladorsagia</taxon>
    </lineage>
</organism>
<feature type="signal peptide" evidence="1">
    <location>
        <begin position="1"/>
        <end position="19"/>
    </location>
</feature>
<feature type="domain" description="SCP" evidence="2">
    <location>
        <begin position="32"/>
        <end position="188"/>
    </location>
</feature>
<dbReference type="PRINTS" id="PR00838">
    <property type="entry name" value="V5ALLERGEN"/>
</dbReference>
<dbReference type="AlphaFoldDB" id="A0A2G9TR55"/>
<protein>
    <submittedName>
        <fullName evidence="3">SCP-like protein</fullName>
    </submittedName>
</protein>
<dbReference type="OrthoDB" id="5874910at2759"/>
<dbReference type="InterPro" id="IPR018244">
    <property type="entry name" value="Allrgn_V5/Tpx1_CS"/>
</dbReference>
<accession>A0A2G9TR55</accession>
<keyword evidence="1" id="KW-0732">Signal</keyword>
<evidence type="ECO:0000313" key="3">
    <source>
        <dbReference type="EMBL" id="PIO60415.1"/>
    </source>
</evidence>
<dbReference type="InterPro" id="IPR001283">
    <property type="entry name" value="CRISP-related"/>
</dbReference>
<evidence type="ECO:0000256" key="1">
    <source>
        <dbReference type="SAM" id="SignalP"/>
    </source>
</evidence>
<evidence type="ECO:0000259" key="2">
    <source>
        <dbReference type="SMART" id="SM00198"/>
    </source>
</evidence>
<feature type="chain" id="PRO_5013748792" evidence="1">
    <location>
        <begin position="20"/>
        <end position="326"/>
    </location>
</feature>
<dbReference type="PROSITE" id="PS01009">
    <property type="entry name" value="CRISP_1"/>
    <property type="match status" value="2"/>
</dbReference>
<dbReference type="InterPro" id="IPR014044">
    <property type="entry name" value="CAP_dom"/>
</dbReference>
<dbReference type="PANTHER" id="PTHR10334">
    <property type="entry name" value="CYSTEINE-RICH SECRETORY PROTEIN-RELATED"/>
    <property type="match status" value="1"/>
</dbReference>
<dbReference type="EMBL" id="KZ355525">
    <property type="protein sequence ID" value="PIO60415.1"/>
    <property type="molecule type" value="Genomic_DNA"/>
</dbReference>
<evidence type="ECO:0000313" key="4">
    <source>
        <dbReference type="Proteomes" id="UP000230423"/>
    </source>
</evidence>
<dbReference type="SUPFAM" id="SSF55797">
    <property type="entry name" value="PR-1-like"/>
    <property type="match status" value="2"/>
</dbReference>
<reference evidence="3 4" key="1">
    <citation type="submission" date="2015-09" db="EMBL/GenBank/DDBJ databases">
        <title>Draft genome of the parasitic nematode Teladorsagia circumcincta isolate WARC Sus (inbred).</title>
        <authorList>
            <person name="Mitreva M."/>
        </authorList>
    </citation>
    <scope>NUCLEOTIDE SEQUENCE [LARGE SCALE GENOMIC DNA]</scope>
    <source>
        <strain evidence="3 4">S</strain>
    </source>
</reference>
<dbReference type="PRINTS" id="PR00837">
    <property type="entry name" value="V5TPXLIKE"/>
</dbReference>
<gene>
    <name evidence="3" type="ORF">TELCIR_18088</name>
</gene>
<dbReference type="InterPro" id="IPR035940">
    <property type="entry name" value="CAP_sf"/>
</dbReference>
<keyword evidence="4" id="KW-1185">Reference proteome</keyword>
<proteinExistence type="predicted"/>
<dbReference type="SMART" id="SM00198">
    <property type="entry name" value="SCP"/>
    <property type="match status" value="2"/>
</dbReference>
<dbReference type="Proteomes" id="UP000230423">
    <property type="component" value="Unassembled WGS sequence"/>
</dbReference>
<dbReference type="CDD" id="cd05380">
    <property type="entry name" value="CAP_euk"/>
    <property type="match status" value="1"/>
</dbReference>
<name>A0A2G9TR55_TELCI</name>
<dbReference type="Pfam" id="PF00188">
    <property type="entry name" value="CAP"/>
    <property type="match status" value="2"/>
</dbReference>
<dbReference type="GO" id="GO:0005576">
    <property type="term" value="C:extracellular region"/>
    <property type="evidence" value="ECO:0007669"/>
    <property type="project" value="InterPro"/>
</dbReference>
<dbReference type="InterPro" id="IPR002413">
    <property type="entry name" value="V5_allergen-like"/>
</dbReference>
<dbReference type="Gene3D" id="3.40.33.10">
    <property type="entry name" value="CAP"/>
    <property type="match status" value="2"/>
</dbReference>
<feature type="domain" description="SCP" evidence="2">
    <location>
        <begin position="192"/>
        <end position="293"/>
    </location>
</feature>